<sequence length="595" mass="65514">MLEKVLKREQTEATLDVVSPNSNGEFSPEISKGSSSGDDNSSNVPDQNRGFFSKFLDQYKPYQFESLDPNLTAAERQAIIDADTPMARALKTRHIKMMAIGSCVGTGLFIGTGSALKTGGPAGILIGWAIVGVSIYCVVQALGELAVAFPIPGAYVEYNSRFISRSWGFAVAWNIALQWFVVMPLELVAASLTIKYWNDDVSPAAWVCIFYAVIFCIHMFFTQAFGETEFICSTIKIVATIGFILFGIIYNAGGVSGHGYIGGKYFYNPGAFANGFKGVCSVFVTAAFSFSGTELTGLTAAETPNPRKSLPSAIKQVFWRILFFYFICLLMIGLLVPYNDTGLLGSTGGKKASPFVLAIQQAGVKGLPSVFNAVIMIAVFSVANAAVFACSRTVNSIAQQGFAPKIFCYIDRRGRPIVAVITTLIVGLLCFLAASKYEETIFNWMMAISGLCSIFTWGSICFCHIRFRRALAVQGHSIKELAYVANTGLIGSYFAIVIMALILMAQFWVALYPVGGKPDPSTFFQAYLTVPVMIVSYILYFIIFREFKLLKTAEEIDITTDRRQFDIELLEQEIAEEKALLASKPFYYRFYKFWC</sequence>
<organism evidence="1 2">
    <name type="scientific">Candida boidinii</name>
    <name type="common">Yeast</name>
    <dbReference type="NCBI Taxonomy" id="5477"/>
    <lineage>
        <taxon>Eukaryota</taxon>
        <taxon>Fungi</taxon>
        <taxon>Dikarya</taxon>
        <taxon>Ascomycota</taxon>
        <taxon>Saccharomycotina</taxon>
        <taxon>Pichiomycetes</taxon>
        <taxon>Pichiales</taxon>
        <taxon>Pichiaceae</taxon>
        <taxon>Ogataea</taxon>
        <taxon>Ogataea/Candida clade</taxon>
    </lineage>
</organism>
<protein>
    <submittedName>
        <fullName evidence="1">Unnamed protein product</fullName>
    </submittedName>
</protein>
<dbReference type="Proteomes" id="UP001165101">
    <property type="component" value="Unassembled WGS sequence"/>
</dbReference>
<keyword evidence="2" id="KW-1185">Reference proteome</keyword>
<proteinExistence type="predicted"/>
<evidence type="ECO:0000313" key="1">
    <source>
        <dbReference type="EMBL" id="GME97347.1"/>
    </source>
</evidence>
<reference evidence="1" key="1">
    <citation type="submission" date="2023-04" db="EMBL/GenBank/DDBJ databases">
        <title>Candida boidinii NBRC 1967.</title>
        <authorList>
            <person name="Ichikawa N."/>
            <person name="Sato H."/>
            <person name="Tonouchi N."/>
        </authorList>
    </citation>
    <scope>NUCLEOTIDE SEQUENCE</scope>
    <source>
        <strain evidence="1">NBRC 1967</strain>
    </source>
</reference>
<evidence type="ECO:0000313" key="2">
    <source>
        <dbReference type="Proteomes" id="UP001165101"/>
    </source>
</evidence>
<gene>
    <name evidence="1" type="ORF">Cboi01_000457900</name>
</gene>
<comment type="caution">
    <text evidence="1">The sequence shown here is derived from an EMBL/GenBank/DDBJ whole genome shotgun (WGS) entry which is preliminary data.</text>
</comment>
<name>A0ACB5TXB7_CANBO</name>
<dbReference type="EMBL" id="BSXV01003016">
    <property type="protein sequence ID" value="GME97347.1"/>
    <property type="molecule type" value="Genomic_DNA"/>
</dbReference>
<accession>A0ACB5TXB7</accession>